<dbReference type="InterPro" id="IPR001503">
    <property type="entry name" value="Glyco_trans_10"/>
</dbReference>
<keyword evidence="4 12" id="KW-0328">Glycosyltransferase</keyword>
<dbReference type="Gene3D" id="3.40.50.11660">
    <property type="entry name" value="Glycosyl transferase family 10, C-terminal domain"/>
    <property type="match status" value="1"/>
</dbReference>
<evidence type="ECO:0000256" key="6">
    <source>
        <dbReference type="ARBA" id="ARBA00022692"/>
    </source>
</evidence>
<evidence type="ECO:0000313" key="15">
    <source>
        <dbReference type="EMBL" id="JAV27330.1"/>
    </source>
</evidence>
<dbReference type="InterPro" id="IPR031481">
    <property type="entry name" value="Glyco_tran_10_N"/>
</dbReference>
<accession>A0A1Q3FID7</accession>
<keyword evidence="9 12" id="KW-0333">Golgi apparatus</keyword>
<reference evidence="15" key="1">
    <citation type="submission" date="2017-01" db="EMBL/GenBank/DDBJ databases">
        <title>A deep insight into the sialotranscriptome of adult male and female Cluex tarsalis mosquitoes.</title>
        <authorList>
            <person name="Ribeiro J.M."/>
            <person name="Moreira F."/>
            <person name="Bernard K.A."/>
            <person name="Calvo E."/>
        </authorList>
    </citation>
    <scope>NUCLEOTIDE SEQUENCE</scope>
    <source>
        <strain evidence="15">Kern County</strain>
        <tissue evidence="15">Salivary glands</tissue>
    </source>
</reference>
<keyword evidence="8" id="KW-1133">Transmembrane helix</keyword>
<dbReference type="PANTHER" id="PTHR48438:SF1">
    <property type="entry name" value="ALPHA-(1,3)-FUCOSYLTRANSFERASE C-RELATED"/>
    <property type="match status" value="1"/>
</dbReference>
<evidence type="ECO:0000256" key="11">
    <source>
        <dbReference type="ARBA" id="ARBA00023180"/>
    </source>
</evidence>
<keyword evidence="11" id="KW-0325">Glycoprotein</keyword>
<dbReference type="AlphaFoldDB" id="A0A1Q3FID7"/>
<dbReference type="EC" id="2.4.1.-" evidence="12"/>
<feature type="domain" description="Fucosyltransferase N-terminal" evidence="14">
    <location>
        <begin position="57"/>
        <end position="177"/>
    </location>
</feature>
<evidence type="ECO:0000256" key="10">
    <source>
        <dbReference type="ARBA" id="ARBA00023136"/>
    </source>
</evidence>
<protein>
    <recommendedName>
        <fullName evidence="12">Fucosyltransferase</fullName>
        <ecNumber evidence="12">2.4.1.-</ecNumber>
    </recommendedName>
</protein>
<comment type="pathway">
    <text evidence="2">Protein modification; protein glycosylation.</text>
</comment>
<evidence type="ECO:0000256" key="3">
    <source>
        <dbReference type="ARBA" id="ARBA00008919"/>
    </source>
</evidence>
<feature type="domain" description="Fucosyltransferase C-terminal" evidence="13">
    <location>
        <begin position="217"/>
        <end position="390"/>
    </location>
</feature>
<evidence type="ECO:0000256" key="7">
    <source>
        <dbReference type="ARBA" id="ARBA00022968"/>
    </source>
</evidence>
<organism evidence="15">
    <name type="scientific">Culex tarsalis</name>
    <name type="common">Encephalitis mosquito</name>
    <dbReference type="NCBI Taxonomy" id="7177"/>
    <lineage>
        <taxon>Eukaryota</taxon>
        <taxon>Metazoa</taxon>
        <taxon>Ecdysozoa</taxon>
        <taxon>Arthropoda</taxon>
        <taxon>Hexapoda</taxon>
        <taxon>Insecta</taxon>
        <taxon>Pterygota</taxon>
        <taxon>Neoptera</taxon>
        <taxon>Endopterygota</taxon>
        <taxon>Diptera</taxon>
        <taxon>Nematocera</taxon>
        <taxon>Culicoidea</taxon>
        <taxon>Culicidae</taxon>
        <taxon>Culicinae</taxon>
        <taxon>Culicini</taxon>
        <taxon>Culex</taxon>
        <taxon>Culex</taxon>
    </lineage>
</organism>
<dbReference type="Pfam" id="PF17039">
    <property type="entry name" value="Glyco_tran_10_N"/>
    <property type="match status" value="1"/>
</dbReference>
<evidence type="ECO:0000256" key="12">
    <source>
        <dbReference type="RuleBase" id="RU003832"/>
    </source>
</evidence>
<dbReference type="SUPFAM" id="SSF53756">
    <property type="entry name" value="UDP-Glycosyltransferase/glycogen phosphorylase"/>
    <property type="match status" value="1"/>
</dbReference>
<evidence type="ECO:0000259" key="14">
    <source>
        <dbReference type="Pfam" id="PF17039"/>
    </source>
</evidence>
<evidence type="ECO:0000256" key="2">
    <source>
        <dbReference type="ARBA" id="ARBA00004922"/>
    </source>
</evidence>
<sequence>MIRRMKRNRAVLYVTIGALSLLLGVGFIVHTQCLRPSISYYQILRENIAKSSLMEPRTKTILLYTNFFDVKNWKLSAETVGPDHFRTLKCPVTDCVLTNNREHLDSLTDYDALVFHIAEPWAYSLFEKVPNLRTPSQIYVAANMESPAHTKHLLDGDYNFFNWTMTYRLDSDVVWNYNNVVEKLDADDRMAVGPSQRPQWRRGADEYRNGTLEELARRKDKMAAQFVSHCETFSGRDELVREIQRFMPVDVYGKCGTMECPQGSPRCSRMLTDEYRFYFAFENSLCRDYVTEKLYNAMDNYIIPVVFGGADYAKFVPPHSVIDVQQFGTVKELTNYLRYLADNPEEYVKYFWWKEHYRITRTQTFCELCRKLHDIGTREKSQHYKNIKAWWFEGACQARAKIEF</sequence>
<evidence type="ECO:0000256" key="5">
    <source>
        <dbReference type="ARBA" id="ARBA00022679"/>
    </source>
</evidence>
<evidence type="ECO:0000259" key="13">
    <source>
        <dbReference type="Pfam" id="PF00852"/>
    </source>
</evidence>
<dbReference type="PANTHER" id="PTHR48438">
    <property type="entry name" value="ALPHA-(1,3)-FUCOSYLTRANSFERASE C-RELATED"/>
    <property type="match status" value="1"/>
</dbReference>
<dbReference type="EMBL" id="GFDL01007715">
    <property type="protein sequence ID" value="JAV27330.1"/>
    <property type="molecule type" value="Transcribed_RNA"/>
</dbReference>
<evidence type="ECO:0000256" key="8">
    <source>
        <dbReference type="ARBA" id="ARBA00022989"/>
    </source>
</evidence>
<keyword evidence="5 12" id="KW-0808">Transferase</keyword>
<evidence type="ECO:0000256" key="9">
    <source>
        <dbReference type="ARBA" id="ARBA00023034"/>
    </source>
</evidence>
<evidence type="ECO:0000256" key="4">
    <source>
        <dbReference type="ARBA" id="ARBA00022676"/>
    </source>
</evidence>
<dbReference type="GO" id="GO:0008417">
    <property type="term" value="F:fucosyltransferase activity"/>
    <property type="evidence" value="ECO:0007669"/>
    <property type="project" value="InterPro"/>
</dbReference>
<dbReference type="UniPathway" id="UPA00378"/>
<keyword evidence="6 12" id="KW-0812">Transmembrane</keyword>
<proteinExistence type="inferred from homology"/>
<name>A0A1Q3FID7_CULTA</name>
<dbReference type="GO" id="GO:0032580">
    <property type="term" value="C:Golgi cisterna membrane"/>
    <property type="evidence" value="ECO:0007669"/>
    <property type="project" value="UniProtKB-SubCell"/>
</dbReference>
<comment type="similarity">
    <text evidence="3 12">Belongs to the glycosyltransferase 10 family.</text>
</comment>
<dbReference type="InterPro" id="IPR055270">
    <property type="entry name" value="Glyco_tran_10_C"/>
</dbReference>
<evidence type="ECO:0000256" key="1">
    <source>
        <dbReference type="ARBA" id="ARBA00004447"/>
    </source>
</evidence>
<comment type="subcellular location">
    <subcellularLocation>
        <location evidence="1 12">Golgi apparatus</location>
        <location evidence="1 12">Golgi stack membrane</location>
        <topology evidence="1 12">Single-pass type II membrane protein</topology>
    </subcellularLocation>
</comment>
<dbReference type="InterPro" id="IPR038577">
    <property type="entry name" value="GT10-like_C_sf"/>
</dbReference>
<keyword evidence="7" id="KW-0735">Signal-anchor</keyword>
<dbReference type="Pfam" id="PF00852">
    <property type="entry name" value="Glyco_transf_10"/>
    <property type="match status" value="1"/>
</dbReference>
<dbReference type="FunFam" id="3.40.50.11660:FF:000006">
    <property type="entry name" value="Alpha-(1,3)-fucosyltransferase C"/>
    <property type="match status" value="1"/>
</dbReference>
<keyword evidence="10" id="KW-0472">Membrane</keyword>